<feature type="transmembrane region" description="Helical" evidence="8">
    <location>
        <begin position="100"/>
        <end position="118"/>
    </location>
</feature>
<reference evidence="9 10" key="2">
    <citation type="submission" date="2020-08" db="EMBL/GenBank/DDBJ databases">
        <title>Stappia taiwanensis sp. nov., isolated from a coastal thermal spring.</title>
        <authorList>
            <person name="Kampfer P."/>
        </authorList>
    </citation>
    <scope>NUCLEOTIDE SEQUENCE [LARGE SCALE GENOMIC DNA]</scope>
    <source>
        <strain evidence="9 10">DSM 23284</strain>
    </source>
</reference>
<evidence type="ECO:0000256" key="1">
    <source>
        <dbReference type="ARBA" id="ARBA00004651"/>
    </source>
</evidence>
<evidence type="ECO:0000256" key="6">
    <source>
        <dbReference type="ARBA" id="ARBA00022989"/>
    </source>
</evidence>
<feature type="transmembrane region" description="Helical" evidence="8">
    <location>
        <begin position="170"/>
        <end position="191"/>
    </location>
</feature>
<dbReference type="AlphaFoldDB" id="A0A838XRB8"/>
<keyword evidence="6 8" id="KW-1133">Transmembrane helix</keyword>
<dbReference type="RefSeq" id="WP_181760518.1">
    <property type="nucleotide sequence ID" value="NZ_BMCR01000009.1"/>
</dbReference>
<evidence type="ECO:0000256" key="5">
    <source>
        <dbReference type="ARBA" id="ARBA00022692"/>
    </source>
</evidence>
<evidence type="ECO:0000313" key="10">
    <source>
        <dbReference type="Proteomes" id="UP000559404"/>
    </source>
</evidence>
<keyword evidence="5 8" id="KW-0812">Transmembrane</keyword>
<dbReference type="PANTHER" id="PTHR30269">
    <property type="entry name" value="TRANSMEMBRANE PROTEIN YFCA"/>
    <property type="match status" value="1"/>
</dbReference>
<feature type="transmembrane region" description="Helical" evidence="8">
    <location>
        <begin position="197"/>
        <end position="221"/>
    </location>
</feature>
<sequence length="253" mass="26761">MTPIADPLFYALAVPAVIMVGLAKGGFGGPLSLLGVPMMALVIPPVQAAGIMLPILVVMDMAGLVAYRRSFDATSLKILLPAAIVGIVLGYFTAAQVSDAHVRLLVGLVAILFTLDSLRGGAARSAPRPHRPWAGRFWGMIAGFTSFVSHAGSPPFQIYMLPLRLDPLRFAGTSVLFFTAMNAIKLVPYGLLGQFDAANLATSALLLPLAPLATLAGVWLVRRTRPALFYRITHAAVAVIGCKLLWDGVTGLM</sequence>
<dbReference type="InterPro" id="IPR002781">
    <property type="entry name" value="TM_pro_TauE-like"/>
</dbReference>
<comment type="similarity">
    <text evidence="2 8">Belongs to the 4-toluene sulfonate uptake permease (TSUP) (TC 2.A.102) family.</text>
</comment>
<proteinExistence type="inferred from homology"/>
<evidence type="ECO:0000256" key="2">
    <source>
        <dbReference type="ARBA" id="ARBA00009142"/>
    </source>
</evidence>
<evidence type="ECO:0000256" key="7">
    <source>
        <dbReference type="ARBA" id="ARBA00023136"/>
    </source>
</evidence>
<dbReference type="InterPro" id="IPR052017">
    <property type="entry name" value="TSUP"/>
</dbReference>
<dbReference type="Proteomes" id="UP000559404">
    <property type="component" value="Unassembled WGS sequence"/>
</dbReference>
<keyword evidence="7 8" id="KW-0472">Membrane</keyword>
<organism evidence="9 10">
    <name type="scientific">Stappia taiwanensis</name>
    <dbReference type="NCBI Taxonomy" id="992267"/>
    <lineage>
        <taxon>Bacteria</taxon>
        <taxon>Pseudomonadati</taxon>
        <taxon>Pseudomonadota</taxon>
        <taxon>Alphaproteobacteria</taxon>
        <taxon>Hyphomicrobiales</taxon>
        <taxon>Stappiaceae</taxon>
        <taxon>Stappia</taxon>
    </lineage>
</organism>
<comment type="caution">
    <text evidence="9">The sequence shown here is derived from an EMBL/GenBank/DDBJ whole genome shotgun (WGS) entry which is preliminary data.</text>
</comment>
<keyword evidence="3" id="KW-0813">Transport</keyword>
<protein>
    <recommendedName>
        <fullName evidence="8">Probable membrane transporter protein</fullName>
    </recommendedName>
</protein>
<keyword evidence="4 8" id="KW-1003">Cell membrane</keyword>
<reference evidence="9 10" key="1">
    <citation type="submission" date="2020-07" db="EMBL/GenBank/DDBJ databases">
        <authorList>
            <person name="Li M."/>
        </authorList>
    </citation>
    <scope>NUCLEOTIDE SEQUENCE [LARGE SCALE GENOMIC DNA]</scope>
    <source>
        <strain evidence="9 10">DSM 23284</strain>
    </source>
</reference>
<dbReference type="PANTHER" id="PTHR30269:SF37">
    <property type="entry name" value="MEMBRANE TRANSPORTER PROTEIN"/>
    <property type="match status" value="1"/>
</dbReference>
<evidence type="ECO:0000313" key="9">
    <source>
        <dbReference type="EMBL" id="MBA4612317.1"/>
    </source>
</evidence>
<dbReference type="GO" id="GO:0005886">
    <property type="term" value="C:plasma membrane"/>
    <property type="evidence" value="ECO:0007669"/>
    <property type="project" value="UniProtKB-SubCell"/>
</dbReference>
<accession>A0A838XRB8</accession>
<evidence type="ECO:0000256" key="8">
    <source>
        <dbReference type="RuleBase" id="RU363041"/>
    </source>
</evidence>
<feature type="transmembrane region" description="Helical" evidence="8">
    <location>
        <begin position="7"/>
        <end position="27"/>
    </location>
</feature>
<evidence type="ECO:0000256" key="4">
    <source>
        <dbReference type="ARBA" id="ARBA00022475"/>
    </source>
</evidence>
<comment type="subcellular location">
    <subcellularLocation>
        <location evidence="1 8">Cell membrane</location>
        <topology evidence="1 8">Multi-pass membrane protein</topology>
    </subcellularLocation>
</comment>
<dbReference type="Pfam" id="PF01925">
    <property type="entry name" value="TauE"/>
    <property type="match status" value="1"/>
</dbReference>
<gene>
    <name evidence="9" type="ORF">H1W37_11680</name>
</gene>
<feature type="transmembrane region" description="Helical" evidence="8">
    <location>
        <begin position="78"/>
        <end position="94"/>
    </location>
</feature>
<feature type="transmembrane region" description="Helical" evidence="8">
    <location>
        <begin position="228"/>
        <end position="246"/>
    </location>
</feature>
<keyword evidence="10" id="KW-1185">Reference proteome</keyword>
<evidence type="ECO:0000256" key="3">
    <source>
        <dbReference type="ARBA" id="ARBA00022448"/>
    </source>
</evidence>
<feature type="transmembrane region" description="Helical" evidence="8">
    <location>
        <begin position="47"/>
        <end position="66"/>
    </location>
</feature>
<name>A0A838XRB8_9HYPH</name>
<dbReference type="EMBL" id="JACEON010000010">
    <property type="protein sequence ID" value="MBA4612317.1"/>
    <property type="molecule type" value="Genomic_DNA"/>
</dbReference>